<dbReference type="STRING" id="319224.Sputcn32_3591"/>
<feature type="domain" description="Cadherin" evidence="5">
    <location>
        <begin position="282"/>
        <end position="358"/>
    </location>
</feature>
<evidence type="ECO:0000256" key="4">
    <source>
        <dbReference type="SAM" id="MobiDB-lite"/>
    </source>
</evidence>
<feature type="compositionally biased region" description="Polar residues" evidence="4">
    <location>
        <begin position="97"/>
        <end position="121"/>
    </location>
</feature>
<dbReference type="GO" id="GO:0007156">
    <property type="term" value="P:homophilic cell adhesion via plasma membrane adhesion molecules"/>
    <property type="evidence" value="ECO:0007669"/>
    <property type="project" value="InterPro"/>
</dbReference>
<dbReference type="HOGENOM" id="CLU_223883_0_0_6"/>
<protein>
    <submittedName>
        <fullName evidence="6">Putative outer membrane adhesin like protein</fullName>
    </submittedName>
</protein>
<dbReference type="InterPro" id="IPR010221">
    <property type="entry name" value="VCBS_dom"/>
</dbReference>
<feature type="domain" description="Cadherin" evidence="5">
    <location>
        <begin position="1386"/>
        <end position="1462"/>
    </location>
</feature>
<keyword evidence="2" id="KW-0106">Calcium</keyword>
<dbReference type="InterPro" id="IPR018511">
    <property type="entry name" value="Hemolysin-typ_Ca-bd_CS"/>
</dbReference>
<evidence type="ECO:0000313" key="6">
    <source>
        <dbReference type="EMBL" id="ABP77299.1"/>
    </source>
</evidence>
<feature type="domain" description="Cadherin" evidence="5">
    <location>
        <begin position="2674"/>
        <end position="2750"/>
    </location>
</feature>
<dbReference type="PROSITE" id="PS00330">
    <property type="entry name" value="HEMOLYSIN_CALCIUM"/>
    <property type="match status" value="1"/>
</dbReference>
<dbReference type="CDD" id="cd11304">
    <property type="entry name" value="Cadherin_repeat"/>
    <property type="match status" value="14"/>
</dbReference>
<gene>
    <name evidence="6" type="ordered locus">Sputcn32_3591</name>
</gene>
<feature type="domain" description="Cadherin" evidence="5">
    <location>
        <begin position="1754"/>
        <end position="1830"/>
    </location>
</feature>
<dbReference type="NCBIfam" id="TIGR03661">
    <property type="entry name" value="T1SS_VCA0849"/>
    <property type="match status" value="1"/>
</dbReference>
<dbReference type="InterPro" id="IPR002126">
    <property type="entry name" value="Cadherin-like_dom"/>
</dbReference>
<dbReference type="SUPFAM" id="SSF49313">
    <property type="entry name" value="Cadherin-like"/>
    <property type="match status" value="14"/>
</dbReference>
<dbReference type="Pfam" id="PF00353">
    <property type="entry name" value="HemolysinCabind"/>
    <property type="match status" value="3"/>
</dbReference>
<dbReference type="NCBIfam" id="TIGR01965">
    <property type="entry name" value="VCBS_repeat"/>
    <property type="match status" value="1"/>
</dbReference>
<dbReference type="eggNOG" id="COG2911">
    <property type="taxonomic scope" value="Bacteria"/>
</dbReference>
<keyword evidence="3" id="KW-0472">Membrane</keyword>
<feature type="domain" description="Cadherin" evidence="5">
    <location>
        <begin position="2122"/>
        <end position="2198"/>
    </location>
</feature>
<feature type="domain" description="Cadherin" evidence="5">
    <location>
        <begin position="2490"/>
        <end position="2566"/>
    </location>
</feature>
<dbReference type="PRINTS" id="PR00313">
    <property type="entry name" value="CABNDNGRPT"/>
</dbReference>
<feature type="domain" description="Cadherin" evidence="5">
    <location>
        <begin position="1202"/>
        <end position="1278"/>
    </location>
</feature>
<evidence type="ECO:0000256" key="2">
    <source>
        <dbReference type="ARBA" id="ARBA00022837"/>
    </source>
</evidence>
<keyword evidence="3" id="KW-1133">Transmembrane helix</keyword>
<dbReference type="InterPro" id="IPR015919">
    <property type="entry name" value="Cadherin-like_sf"/>
</dbReference>
<dbReference type="Pfam" id="PF17963">
    <property type="entry name" value="Big_9"/>
    <property type="match status" value="30"/>
</dbReference>
<dbReference type="Gene3D" id="2.60.40.3440">
    <property type="match status" value="28"/>
</dbReference>
<proteinExistence type="predicted"/>
<feature type="domain" description="Cadherin" evidence="5">
    <location>
        <begin position="1570"/>
        <end position="1646"/>
    </location>
</feature>
<organism evidence="6">
    <name type="scientific">Shewanella putrefaciens (strain CN-32 / ATCC BAA-453)</name>
    <dbReference type="NCBI Taxonomy" id="319224"/>
    <lineage>
        <taxon>Bacteria</taxon>
        <taxon>Pseudomonadati</taxon>
        <taxon>Pseudomonadota</taxon>
        <taxon>Gammaproteobacteria</taxon>
        <taxon>Alteromonadales</taxon>
        <taxon>Shewanellaceae</taxon>
        <taxon>Shewanella</taxon>
    </lineage>
</organism>
<dbReference type="eggNOG" id="COG2931">
    <property type="taxonomic scope" value="Bacteria"/>
</dbReference>
<dbReference type="GO" id="GO:0005509">
    <property type="term" value="F:calcium ion binding"/>
    <property type="evidence" value="ECO:0007669"/>
    <property type="project" value="InterPro"/>
</dbReference>
<dbReference type="SUPFAM" id="SSF51120">
    <property type="entry name" value="beta-Roll"/>
    <property type="match status" value="1"/>
</dbReference>
<dbReference type="SMART" id="SM00112">
    <property type="entry name" value="CA"/>
    <property type="match status" value="14"/>
</dbReference>
<feature type="domain" description="Cadherin" evidence="5">
    <location>
        <begin position="1938"/>
        <end position="2014"/>
    </location>
</feature>
<evidence type="ECO:0000256" key="3">
    <source>
        <dbReference type="ARBA" id="ARBA00022989"/>
    </source>
</evidence>
<dbReference type="GO" id="GO:0005886">
    <property type="term" value="C:plasma membrane"/>
    <property type="evidence" value="ECO:0007669"/>
    <property type="project" value="UniProtKB-SubCell"/>
</dbReference>
<feature type="region of interest" description="Disordered" evidence="4">
    <location>
        <begin position="56"/>
        <end position="78"/>
    </location>
</feature>
<keyword evidence="1" id="KW-0812">Transmembrane</keyword>
<sequence length="4220" mass="428774">MGSVITSKKGLLKLVKGQINIEVDGTNQPAKDGEQLPKGAVLHIGENATYEITFDDGTKLSNEDVPNTATATPPSTASEATLDEIQALQDLIASGEDPTQSLPETAAGNTPGSDGNSGYVTLARSGSETLASSGYSTTGQAPTTIAPNELSQTIATDSPSILANDTNTIDEDTIATGNVLDNDSDADSELTVASFEVEGTSYAAGTEVTLESGVLIINADGSYTFTPSENWNGQVPVITYTTNTGASATLTLNVTPVNDPSIATGDTQGSGAEDAGVISGTLSATDVDGLTNGNVFSITGAAANGTASIDPVTGAWSYTPVADWNGTDSFTVTITDDDGNTTTQVINVTVTPVADIVADTMTTNEDTAVTLNLLANDSFENADAAVTAVTNGANGTVIINADGTVTYTPNANFHGSDSFTYTVTSGGVTETTTVNVTVGQVDDPTTITGDTQGSGAEDAGVISGTLSATDVDGLTNGNVFSITGAAANGTASIDPVTGAWSYTPVADWNGTDSFTVTITDDDGNTTTQVINVTVTPVADIVADTMTTNEDTAVTLNLLANDSFENADAAVTAVTNGANGTVIINADGTVTYTPNANFHGSDSFTYTVTSGGVTETTTVNVTVGQVDDPTTITGDTQGSGAEDAGVISGTLSATDVDGLTNGNVFSITGAAANGTASIDPVTGAWSYTPVADWNGTDSFTVTITDDDGNTTTQVINVTVTPVADIVADTMTTNEDTAVTLNLLANDSFENADAAVTAVTNGANGTVIINADGTVTYTPNANFHGSDSFTYTVTSGGVTETTTVNVTVGQVDDPTTITGDTQGSGAEDAGVISGTLSATDVDGLTNGNVFSITGAAANGTASIDPVTGAWSYTPVADWNGTDSFTVTITDDDGNTTTQVINVTVTPVADIVADTMTTNEDTAVTLNLLANDSFENADAAVTAVTNGANGTVIINADGTVTYTPNANFHGSDSFTYTVTSGGVTETTTVNVTVGQVDDPTTITGDTQGSGAEDAGVISGTLSATDVDGLTNGNVFSITGAAANGTASIDPVTGAWSYTPVADWNGTDSFTVTITDDDGNTTTQVINVTVTPVADIVADTMTTNEDTAVTLNLLANDSFENADAAVTAVTNGANGTVIINADGTVTYTPNANFHGSDSFTYTVTSGGVTETTTVNVTVGQVDDPTTITGDTQGSGAEDAGVISGTLSATDVDGLTNGNVFSITGAAANGTASIDPVTGAWSYTPVADWNGTDSFTVTITDDDGNTTTQVINVTVTPVADIVADTMTTNEDTAVTLNLLANDSFENADAAVTAVTNGANGTVIINADGTVTYTPNANFHGSDSFTYTVTSGGVTETTTVNVTVGQVDDPTTITGDTQGSGAEDAGVISGTLSATDVDGLTNGNVFSITGAAANGTASIDPVTGAWSYTPVADWNGTDSFTVTITDDDGNTTTQVINVTVTPVADIVADTMTTNEDTAVTLNLLANDSFENADAAVTAVTNGANGTVIINADGTVTYTPNANFHGSDSFTYTVTSGGVTETTTVNVTVGQVDDPTTITGDTQGSGAEDAGVISGTLSATDVDGLTNGNVFSITGAAANGTASIDPVTGAWSYTPVADWNGTDSFTVTITDDDGNTTTQVINVTVTPVADIVADTMTTNEDTAVTLNLLANDSFENADASVTAVTNGANGTVIINADGTVTYTPNANFHGSDSFTYTVTSGGVTETTTVNVTVGQVDDPTTITGDTQGSGAEDAGVISGTLSATDVDGLTNGNVFSITGAAANGTASIDPVTGAWSYTPVADWNGTDSFTVTITDDDGNTTTQVINVTVTPVADIVADTMTTNEDTAVTLNLLANDSFENADAAVTAVTNGANGTVIINADGTVTYTPNANFHGSDSFTYTVTSGGVTETTTVNVTVGQVDDPTTITGDTQGSGAEDAGVISGTLSATDVDGLTNGNVFSITGAAANGTASIDPVTGAWSYTPVADWNGTDSFTVTITDDDGNTTTQVINVTVTPVADIVADTMTTNEDTAVTLNLLANDSFENADAAVTAVTNGANGTVIINADGTVTYTPNANFHGSDSFTYTVTSGGVTETTTVNVTVGQVDDPTTITGDTQGSGAEDAGVISGTLSATDVDGLTNGNVFSITGAAANGTASIDPVTGAWSYTPVADWNGTDSFTVTITDDDGNTTTQVINVTVTPVADIVADTMTTNEDTAVTLNLLANDSFENADAAVTAVTNGANGTVIINADGTVTYTPNANFHGSDSFTYTVTSGGVTETTTVNVTVGQVDDPTTITGDTQGSGAEDAGVISGTLSATDVDGLTNGNVFSITGAAANGTASIDPVTGAWSYTPVADWNGTDSFTVTITDDDGNTTTQVINVTVTPVADIVADTMTTNEDTAVTLNLLANDSFENADAAVTAVTNGANGTVIINADGTVTYTPNANFHGSDSFTYTVTSGGVTETTTVNVTVGQVDDPTTITGDTQGSGAEDAGVISGTLSATDVDGLTNGNVFSITGAAANGTASIDPVTGAWSYTPVADWNGTDSFTVTITDDDGNTTTQVINVTVTPVADIVADTMTTNEDTAVTLNLLANDSFENADAAVTAVTNGANGTVIINADGTVTYTPNANFHGSDSFTYTVTSGGVTETTTVNVTVGQVDDPTTITGDTQGSGAEDAGVISGTLSATDVDGLTNGNVFSITGAAANGTASIDPVTGAWSYTPVADWNGTDSFTVTITDDDGNTTTQVINVTVTPVADIVADTMTTNEDTAVTLNLLANDSFENADAAVTAVTNGANGTVIINADGTVTYTPNANFHGSDSFTYTVTSGGVTETTTVNVTVLDITPPPAPTVWIVDDGVPGDGLLTQSEINSNGVGIQLQVTVSHAELLIGGVVTINVNNGGDLSTYTLKLVDGALLFSDNTSATGFSYNNGVISWTEDVPVAGQNITVTATQTDSTGNTSTQAYDTAEIYQPNNQQITVNESDLRDNIPNVVSSTISFTAGNQALTQFRFNESAINAATNLAAGVSIVWAIAANGALIGSIDGVDVIKLTLTGGVIAAGTTANITVNVELLDNIKHMNALDGTNLNSLINGIVIEAVSADGSVLTGNLSIVINDDLISIDPVSTSGVNSSSAANIIGALNILGADGNDHDLNDDYSISLTANITGWNGTTTTFANSGITSEGLTIFYYVDPAHPNVLIAYTDTNATPSAYTGAANQALIFTLTTDPHSDQYTFDINQSIDQLSTIQIAGLVGGQGGIGNAVYVTTNNSPAGYGIYNDITKIPAGEDIAFTLTARAENGSVGRVNGTNNGFGVDNPHVSGKEILIIDYLEDAATASFNFTGATSIYFKAYDEQGNLIGEGNITSGQVIQNLGSIAYVELSALAGTSFQFTGTTAQTIVSSTQNVDLHFDVTVTDSDGDTNTGGFNIHLEAPNTTPIAPVALTTNAIASLNEADLQAGAPDMSVQTLSFKSGSNSIGSFQFGDFSNISVTGINAHIHWAVNTAGQLIGTVFGREALRLTLDWDRINAGEQGDVTVTAELLTNLPHSVNVDSLTINGIKVVAIDGAGNTAQSTVTVTVADDVDIAKNDTAQLDVVVDSFKFSGVVANWQSTIGGTNITKYDGPDNDTGLDQIRWGDPSSWYGNQSGYGFMDNDAGLNGALSLNQDIVLGTFTHYNYSITSGTSITAATMKVTFNVTDAYGVTTPVTLTLNFSHNETPNTNDPIASRDIVTVGQTSVTFNYEGQIYTMQVIGFKDTNGNVVTSIYTNEDAATSYELVVRMVAGNGYSLPNTEGNVLTNDVVGADGPLTIIGVAKGDFTNTGGVSGQVGSTITGLYGTLILNADGTYKYQLTANASQLPTTGAIETFTYTIRDSDGDVSSATLKINVNPVNSDGINIADANLITTQGSSLNDTMVVVNGESANNPNQKILNVSFGGGQSGIITNSNGKEVVASGANNKSYSTTDAQFVNGGDGNDHIETGKGNDVIYAGRTGSTGYGSDDALELSVNTLLNHHIMTGELTGANRMVDSNGLLLANDVASHKADIVNGGSGDDRIYGQSGSDILYGHTGNDYIDGGSHNDALRGGEGNDTLIGGLGDDVLRGDSGADTFVWRYAEFGTDHIMDFKVTEDKLDLSDLLQGESANNLDSYLNFSLDSTGSTVIDIDANLDGVYEQHIILDGVNLFTTYGATNDAGVINGLLGTNGNGPLIIDTQPITPETPQGVTPLNDPHNNGTMIP</sequence>
<dbReference type="InterPro" id="IPR011049">
    <property type="entry name" value="Serralysin-like_metalloprot_C"/>
</dbReference>
<dbReference type="PANTHER" id="PTHR24026">
    <property type="entry name" value="FAT ATYPICAL CADHERIN-RELATED"/>
    <property type="match status" value="1"/>
</dbReference>
<name>A4YBG6_SHEPC</name>
<evidence type="ECO:0000259" key="5">
    <source>
        <dbReference type="SMART" id="SM00112"/>
    </source>
</evidence>
<feature type="region of interest" description="Disordered" evidence="4">
    <location>
        <begin position="4200"/>
        <end position="4220"/>
    </location>
</feature>
<feature type="domain" description="Cadherin" evidence="5">
    <location>
        <begin position="2306"/>
        <end position="2382"/>
    </location>
</feature>
<reference evidence="6" key="1">
    <citation type="submission" date="2007-04" db="EMBL/GenBank/DDBJ databases">
        <title>Complete sequence of Shewanella putrefaciens CN-32.</title>
        <authorList>
            <consortium name="US DOE Joint Genome Institute"/>
            <person name="Copeland A."/>
            <person name="Lucas S."/>
            <person name="Lapidus A."/>
            <person name="Barry K."/>
            <person name="Detter J.C."/>
            <person name="Glavina del Rio T."/>
            <person name="Hammon N."/>
            <person name="Israni S."/>
            <person name="Dalin E."/>
            <person name="Tice H."/>
            <person name="Pitluck S."/>
            <person name="Chain P."/>
            <person name="Malfatti S."/>
            <person name="Shin M."/>
            <person name="Vergez L."/>
            <person name="Schmutz J."/>
            <person name="Larimer F."/>
            <person name="Land M."/>
            <person name="Hauser L."/>
            <person name="Kyrpides N."/>
            <person name="Mikhailova N."/>
            <person name="Romine M.F."/>
            <person name="Fredrickson J."/>
            <person name="Tiedje J."/>
            <person name="Richardson P."/>
        </authorList>
    </citation>
    <scope>NUCLEOTIDE SEQUENCE [LARGE SCALE GENOMIC DNA]</scope>
    <source>
        <strain evidence="6">CN-32</strain>
    </source>
</reference>
<dbReference type="NCBIfam" id="NF012211">
    <property type="entry name" value="tand_rpt_95"/>
    <property type="match status" value="29"/>
</dbReference>
<dbReference type="InterPro" id="IPR019960">
    <property type="entry name" value="T1SS_VCA0849"/>
</dbReference>
<feature type="domain" description="Cadherin" evidence="5">
    <location>
        <begin position="834"/>
        <end position="910"/>
    </location>
</feature>
<accession>A4YBG6</accession>
<feature type="compositionally biased region" description="Low complexity" evidence="4">
    <location>
        <begin position="68"/>
        <end position="78"/>
    </location>
</feature>
<feature type="domain" description="Cadherin" evidence="5">
    <location>
        <begin position="466"/>
        <end position="542"/>
    </location>
</feature>
<dbReference type="KEGG" id="spc:Sputcn32_3591"/>
<dbReference type="PANTHER" id="PTHR24026:SF126">
    <property type="entry name" value="PROTOCADHERIN FAT 4"/>
    <property type="match status" value="1"/>
</dbReference>
<feature type="domain" description="Cadherin" evidence="5">
    <location>
        <begin position="1018"/>
        <end position="1094"/>
    </location>
</feature>
<dbReference type="EMBL" id="CP000681">
    <property type="protein sequence ID" value="ABP77299.1"/>
    <property type="molecule type" value="Genomic_DNA"/>
</dbReference>
<feature type="region of interest" description="Disordered" evidence="4">
    <location>
        <begin position="96"/>
        <end position="121"/>
    </location>
</feature>
<evidence type="ECO:0000256" key="1">
    <source>
        <dbReference type="ARBA" id="ARBA00022692"/>
    </source>
</evidence>
<dbReference type="eggNOG" id="COG3209">
    <property type="taxonomic scope" value="Bacteria"/>
</dbReference>
<dbReference type="InterPro" id="IPR001343">
    <property type="entry name" value="Hemolysn_Ca-bd"/>
</dbReference>
<feature type="domain" description="Cadherin" evidence="5">
    <location>
        <begin position="650"/>
        <end position="726"/>
    </location>
</feature>
<dbReference type="Gene3D" id="2.60.40.1200">
    <property type="match status" value="1"/>
</dbReference>